<sequence length="218" mass="25071">MPQRRRTPTDALDAANRKTDEQFVEEYLRSTDPDTLWVTTWTHPRSNQTFTLQLLRSENLSDGELQACFDLIAETSEADYRTSSVKWRPDKKLKEMKSAELRYILVRDGEGAIGGFTSLMPTYEEGQPVVYCYEIHLKPEMRGTGLGELLMGFHSTVAKNLPPITKVMLTCFLANERGLDFYRKLGFETDEISPRTRRLRTGEIQPDYVILSKPVRNV</sequence>
<evidence type="ECO:0000259" key="12">
    <source>
        <dbReference type="PROSITE" id="PS51186"/>
    </source>
</evidence>
<proteinExistence type="inferred from homology"/>
<evidence type="ECO:0000256" key="10">
    <source>
        <dbReference type="ARBA" id="ARBA00047821"/>
    </source>
</evidence>
<comment type="caution">
    <text evidence="13">The sequence shown here is derived from an EMBL/GenBank/DDBJ whole genome shotgun (WGS) entry which is preliminary data.</text>
</comment>
<dbReference type="Pfam" id="PF00583">
    <property type="entry name" value="Acetyltransf_1"/>
    <property type="match status" value="1"/>
</dbReference>
<dbReference type="SUPFAM" id="SSF55729">
    <property type="entry name" value="Acyl-CoA N-acyltransferases (Nat)"/>
    <property type="match status" value="1"/>
</dbReference>
<comment type="catalytic activity">
    <reaction evidence="10">
        <text>N-terminal L-seryl-[histone H2A] + acetyl-CoA = N-terminal N(alpha)-acetyl-L-seryl-[histone H2A] + CoA + H(+)</text>
        <dbReference type="Rhea" id="RHEA:50600"/>
        <dbReference type="Rhea" id="RHEA-COMP:12742"/>
        <dbReference type="Rhea" id="RHEA-COMP:12744"/>
        <dbReference type="ChEBI" id="CHEBI:15378"/>
        <dbReference type="ChEBI" id="CHEBI:57287"/>
        <dbReference type="ChEBI" id="CHEBI:57288"/>
        <dbReference type="ChEBI" id="CHEBI:64738"/>
        <dbReference type="ChEBI" id="CHEBI:83690"/>
        <dbReference type="EC" id="2.3.1.257"/>
    </reaction>
</comment>
<name>A0AAJ0FHF1_9PEZI</name>
<dbReference type="GO" id="GO:0005634">
    <property type="term" value="C:nucleus"/>
    <property type="evidence" value="ECO:0007669"/>
    <property type="project" value="UniProtKB-SubCell"/>
</dbReference>
<evidence type="ECO:0000256" key="11">
    <source>
        <dbReference type="ARBA" id="ARBA00049524"/>
    </source>
</evidence>
<evidence type="ECO:0000256" key="5">
    <source>
        <dbReference type="ARBA" id="ARBA00015043"/>
    </source>
</evidence>
<evidence type="ECO:0000256" key="4">
    <source>
        <dbReference type="ARBA" id="ARBA00012950"/>
    </source>
</evidence>
<dbReference type="InterPro" id="IPR016181">
    <property type="entry name" value="Acyl_CoA_acyltransferase"/>
</dbReference>
<evidence type="ECO:0000256" key="2">
    <source>
        <dbReference type="ARBA" id="ARBA00004496"/>
    </source>
</evidence>
<dbReference type="AlphaFoldDB" id="A0AAJ0FHF1"/>
<comment type="subcellular location">
    <subcellularLocation>
        <location evidence="2">Cytoplasm</location>
    </subcellularLocation>
    <subcellularLocation>
        <location evidence="1">Nucleus</location>
    </subcellularLocation>
</comment>
<reference evidence="13" key="1">
    <citation type="submission" date="2023-06" db="EMBL/GenBank/DDBJ databases">
        <title>Genome-scale phylogeny and comparative genomics of the fungal order Sordariales.</title>
        <authorList>
            <consortium name="Lawrence Berkeley National Laboratory"/>
            <person name="Hensen N."/>
            <person name="Bonometti L."/>
            <person name="Westerberg I."/>
            <person name="Brannstrom I.O."/>
            <person name="Guillou S."/>
            <person name="Cros-Aarteil S."/>
            <person name="Calhoun S."/>
            <person name="Haridas S."/>
            <person name="Kuo A."/>
            <person name="Mondo S."/>
            <person name="Pangilinan J."/>
            <person name="Riley R."/>
            <person name="Labutti K."/>
            <person name="Andreopoulos B."/>
            <person name="Lipzen A."/>
            <person name="Chen C."/>
            <person name="Yanf M."/>
            <person name="Daum C."/>
            <person name="Ng V."/>
            <person name="Clum A."/>
            <person name="Steindorff A."/>
            <person name="Ohm R."/>
            <person name="Martin F."/>
            <person name="Silar P."/>
            <person name="Natvig D."/>
            <person name="Lalanne C."/>
            <person name="Gautier V."/>
            <person name="Ament-Velasquez S.L."/>
            <person name="Kruys A."/>
            <person name="Hutchinson M.I."/>
            <person name="Powell A.J."/>
            <person name="Barry K."/>
            <person name="Miller A.N."/>
            <person name="Grigoriev I.V."/>
            <person name="Debuchy R."/>
            <person name="Gladieux P."/>
            <person name="Thoren M.H."/>
            <person name="Johannesson H."/>
        </authorList>
    </citation>
    <scope>NUCLEOTIDE SEQUENCE</scope>
    <source>
        <strain evidence="13">8032-3</strain>
    </source>
</reference>
<dbReference type="GeneID" id="85314491"/>
<evidence type="ECO:0000256" key="1">
    <source>
        <dbReference type="ARBA" id="ARBA00004123"/>
    </source>
</evidence>
<keyword evidence="6" id="KW-0963">Cytoplasm</keyword>
<dbReference type="GO" id="GO:0010485">
    <property type="term" value="F:histone H4 acetyltransferase activity"/>
    <property type="evidence" value="ECO:0007669"/>
    <property type="project" value="InterPro"/>
</dbReference>
<dbReference type="PROSITE" id="PS51186">
    <property type="entry name" value="GNAT"/>
    <property type="match status" value="1"/>
</dbReference>
<keyword evidence="8" id="KW-0539">Nucleus</keyword>
<accession>A0AAJ0FHF1</accession>
<gene>
    <name evidence="13" type="ORF">QBC33DRAFT_581976</name>
</gene>
<dbReference type="Gene3D" id="3.40.630.30">
    <property type="match status" value="1"/>
</dbReference>
<organism evidence="13 14">
    <name type="scientific">Phialemonium atrogriseum</name>
    <dbReference type="NCBI Taxonomy" id="1093897"/>
    <lineage>
        <taxon>Eukaryota</taxon>
        <taxon>Fungi</taxon>
        <taxon>Dikarya</taxon>
        <taxon>Ascomycota</taxon>
        <taxon>Pezizomycotina</taxon>
        <taxon>Sordariomycetes</taxon>
        <taxon>Sordariomycetidae</taxon>
        <taxon>Cephalothecales</taxon>
        <taxon>Cephalothecaceae</taxon>
        <taxon>Phialemonium</taxon>
    </lineage>
</organism>
<dbReference type="GO" id="GO:1990189">
    <property type="term" value="F:protein N-terminal-serine acetyltransferase activity"/>
    <property type="evidence" value="ECO:0007669"/>
    <property type="project" value="UniProtKB-EC"/>
</dbReference>
<dbReference type="GO" id="GO:0005737">
    <property type="term" value="C:cytoplasm"/>
    <property type="evidence" value="ECO:0007669"/>
    <property type="project" value="UniProtKB-SubCell"/>
</dbReference>
<comment type="catalytic activity">
    <reaction evidence="11">
        <text>N-terminal L-seryl-[histone H4] + acetyl-CoA = N-terminal N(alpha)-acetyl-L-seryl-[histone H4] + CoA + H(+)</text>
        <dbReference type="Rhea" id="RHEA:50596"/>
        <dbReference type="Rhea" id="RHEA-COMP:12740"/>
        <dbReference type="Rhea" id="RHEA-COMP:12743"/>
        <dbReference type="ChEBI" id="CHEBI:15378"/>
        <dbReference type="ChEBI" id="CHEBI:57287"/>
        <dbReference type="ChEBI" id="CHEBI:57288"/>
        <dbReference type="ChEBI" id="CHEBI:64738"/>
        <dbReference type="ChEBI" id="CHEBI:83690"/>
        <dbReference type="EC" id="2.3.1.257"/>
    </reaction>
</comment>
<keyword evidence="9" id="KW-0012">Acyltransferase</keyword>
<evidence type="ECO:0000256" key="9">
    <source>
        <dbReference type="ARBA" id="ARBA00023315"/>
    </source>
</evidence>
<dbReference type="InterPro" id="IPR000182">
    <property type="entry name" value="GNAT_dom"/>
</dbReference>
<dbReference type="EC" id="2.3.1.257" evidence="4"/>
<evidence type="ECO:0000313" key="14">
    <source>
        <dbReference type="Proteomes" id="UP001244011"/>
    </source>
</evidence>
<dbReference type="PANTHER" id="PTHR20531:SF1">
    <property type="entry name" value="N-ALPHA-ACETYLTRANSFERASE 40"/>
    <property type="match status" value="1"/>
</dbReference>
<protein>
    <recommendedName>
        <fullName evidence="5">N-alpha-acetyltransferase 40</fullName>
        <ecNumber evidence="4">2.3.1.257</ecNumber>
    </recommendedName>
</protein>
<dbReference type="Proteomes" id="UP001244011">
    <property type="component" value="Unassembled WGS sequence"/>
</dbReference>
<keyword evidence="7" id="KW-0808">Transferase</keyword>
<keyword evidence="14" id="KW-1185">Reference proteome</keyword>
<evidence type="ECO:0000256" key="7">
    <source>
        <dbReference type="ARBA" id="ARBA00022679"/>
    </source>
</evidence>
<dbReference type="RefSeq" id="XP_060278317.1">
    <property type="nucleotide sequence ID" value="XM_060431304.1"/>
</dbReference>
<dbReference type="EMBL" id="MU839043">
    <property type="protein sequence ID" value="KAK1762104.1"/>
    <property type="molecule type" value="Genomic_DNA"/>
</dbReference>
<evidence type="ECO:0000256" key="3">
    <source>
        <dbReference type="ARBA" id="ARBA00008870"/>
    </source>
</evidence>
<evidence type="ECO:0000256" key="6">
    <source>
        <dbReference type="ARBA" id="ARBA00022490"/>
    </source>
</evidence>
<dbReference type="PANTHER" id="PTHR20531">
    <property type="entry name" value="N-ALPHA-ACETYLTRANSFERASE 40"/>
    <property type="match status" value="1"/>
</dbReference>
<evidence type="ECO:0000256" key="8">
    <source>
        <dbReference type="ARBA" id="ARBA00023242"/>
    </source>
</evidence>
<feature type="domain" description="N-acetyltransferase" evidence="12">
    <location>
        <begin position="55"/>
        <end position="216"/>
    </location>
</feature>
<comment type="similarity">
    <text evidence="3">Belongs to the acetyltransferase family. NAA40 subfamily.</text>
</comment>
<dbReference type="CDD" id="cd04301">
    <property type="entry name" value="NAT_SF"/>
    <property type="match status" value="1"/>
</dbReference>
<dbReference type="GO" id="GO:0043998">
    <property type="term" value="F:histone H2A acetyltransferase activity"/>
    <property type="evidence" value="ECO:0007669"/>
    <property type="project" value="InterPro"/>
</dbReference>
<dbReference type="InterPro" id="IPR039949">
    <property type="entry name" value="NAA40"/>
</dbReference>
<evidence type="ECO:0000313" key="13">
    <source>
        <dbReference type="EMBL" id="KAK1762104.1"/>
    </source>
</evidence>